<organism evidence="2">
    <name type="scientific">bioreactor metagenome</name>
    <dbReference type="NCBI Taxonomy" id="1076179"/>
    <lineage>
        <taxon>unclassified sequences</taxon>
        <taxon>metagenomes</taxon>
        <taxon>ecological metagenomes</taxon>
    </lineage>
</organism>
<feature type="compositionally biased region" description="Basic and acidic residues" evidence="1">
    <location>
        <begin position="10"/>
        <end position="19"/>
    </location>
</feature>
<gene>
    <name evidence="2" type="ORF">SDC9_108189</name>
</gene>
<reference evidence="2" key="1">
    <citation type="submission" date="2019-08" db="EMBL/GenBank/DDBJ databases">
        <authorList>
            <person name="Kucharzyk K."/>
            <person name="Murdoch R.W."/>
            <person name="Higgins S."/>
            <person name="Loffler F."/>
        </authorList>
    </citation>
    <scope>NUCLEOTIDE SEQUENCE</scope>
</reference>
<evidence type="ECO:0000313" key="2">
    <source>
        <dbReference type="EMBL" id="MPM61331.1"/>
    </source>
</evidence>
<sequence length="55" mass="5828">MLESNTIDPKSTKGEEIRNAKVRPSGSPAEVNPMNSGMEEQEQNGVTVPSKAASV</sequence>
<accession>A0A645B9L1</accession>
<evidence type="ECO:0000256" key="1">
    <source>
        <dbReference type="SAM" id="MobiDB-lite"/>
    </source>
</evidence>
<name>A0A645B9L1_9ZZZZ</name>
<feature type="region of interest" description="Disordered" evidence="1">
    <location>
        <begin position="1"/>
        <end position="55"/>
    </location>
</feature>
<dbReference type="EMBL" id="VSSQ01018279">
    <property type="protein sequence ID" value="MPM61331.1"/>
    <property type="molecule type" value="Genomic_DNA"/>
</dbReference>
<dbReference type="AlphaFoldDB" id="A0A645B9L1"/>
<comment type="caution">
    <text evidence="2">The sequence shown here is derived from an EMBL/GenBank/DDBJ whole genome shotgun (WGS) entry which is preliminary data.</text>
</comment>
<protein>
    <submittedName>
        <fullName evidence="2">Uncharacterized protein</fullName>
    </submittedName>
</protein>
<proteinExistence type="predicted"/>